<evidence type="ECO:0000256" key="1">
    <source>
        <dbReference type="SAM" id="MobiDB-lite"/>
    </source>
</evidence>
<sequence>TNMCTPMFKRPSAGEKSQSVRAFGLPVVDSGEMLLLREHSVTGKDSTRWEQDRKFWRDGQTPPRGTDAAVL</sequence>
<keyword evidence="3" id="KW-1185">Reference proteome</keyword>
<feature type="compositionally biased region" description="Basic and acidic residues" evidence="1">
    <location>
        <begin position="43"/>
        <end position="57"/>
    </location>
</feature>
<evidence type="ECO:0000313" key="2">
    <source>
        <dbReference type="EMBL" id="GBO43704.1"/>
    </source>
</evidence>
<name>A0A4Y2X480_ARAVE</name>
<comment type="caution">
    <text evidence="2">The sequence shown here is derived from an EMBL/GenBank/DDBJ whole genome shotgun (WGS) entry which is preliminary data.</text>
</comment>
<feature type="non-terminal residue" evidence="2">
    <location>
        <position position="1"/>
    </location>
</feature>
<dbReference type="EMBL" id="BGPR01070214">
    <property type="protein sequence ID" value="GBO43704.1"/>
    <property type="molecule type" value="Genomic_DNA"/>
</dbReference>
<organism evidence="2 3">
    <name type="scientific">Araneus ventricosus</name>
    <name type="common">Orbweaver spider</name>
    <name type="synonym">Epeira ventricosa</name>
    <dbReference type="NCBI Taxonomy" id="182803"/>
    <lineage>
        <taxon>Eukaryota</taxon>
        <taxon>Metazoa</taxon>
        <taxon>Ecdysozoa</taxon>
        <taxon>Arthropoda</taxon>
        <taxon>Chelicerata</taxon>
        <taxon>Arachnida</taxon>
        <taxon>Araneae</taxon>
        <taxon>Araneomorphae</taxon>
        <taxon>Entelegynae</taxon>
        <taxon>Araneoidea</taxon>
        <taxon>Araneidae</taxon>
        <taxon>Araneus</taxon>
    </lineage>
</organism>
<reference evidence="2 3" key="1">
    <citation type="journal article" date="2019" name="Sci. Rep.">
        <title>Orb-weaving spider Araneus ventricosus genome elucidates the spidroin gene catalogue.</title>
        <authorList>
            <person name="Kono N."/>
            <person name="Nakamura H."/>
            <person name="Ohtoshi R."/>
            <person name="Moran D.A.P."/>
            <person name="Shinohara A."/>
            <person name="Yoshida Y."/>
            <person name="Fujiwara M."/>
            <person name="Mori M."/>
            <person name="Tomita M."/>
            <person name="Arakawa K."/>
        </authorList>
    </citation>
    <scope>NUCLEOTIDE SEQUENCE [LARGE SCALE GENOMIC DNA]</scope>
</reference>
<feature type="region of interest" description="Disordered" evidence="1">
    <location>
        <begin position="43"/>
        <end position="71"/>
    </location>
</feature>
<proteinExistence type="predicted"/>
<dbReference type="Proteomes" id="UP000499080">
    <property type="component" value="Unassembled WGS sequence"/>
</dbReference>
<gene>
    <name evidence="2" type="ORF">AVEN_33449_1</name>
</gene>
<protein>
    <submittedName>
        <fullName evidence="2">Uncharacterized protein</fullName>
    </submittedName>
</protein>
<dbReference type="AlphaFoldDB" id="A0A4Y2X480"/>
<accession>A0A4Y2X480</accession>
<evidence type="ECO:0000313" key="3">
    <source>
        <dbReference type="Proteomes" id="UP000499080"/>
    </source>
</evidence>